<reference evidence="2 3" key="1">
    <citation type="journal article" date="2014" name="Genome Biol. Evol.">
        <title>The genome of the myxosporean Thelohanellus kitauei shows adaptations to nutrient acquisition within its fish host.</title>
        <authorList>
            <person name="Yang Y."/>
            <person name="Xiong J."/>
            <person name="Zhou Z."/>
            <person name="Huo F."/>
            <person name="Miao W."/>
            <person name="Ran C."/>
            <person name="Liu Y."/>
            <person name="Zhang J."/>
            <person name="Feng J."/>
            <person name="Wang M."/>
            <person name="Wang M."/>
            <person name="Wang L."/>
            <person name="Yao B."/>
        </authorList>
    </citation>
    <scope>NUCLEOTIDE SEQUENCE [LARGE SCALE GENOMIC DNA]</scope>
    <source>
        <strain evidence="2">Wuqing</strain>
    </source>
</reference>
<comment type="caution">
    <text evidence="2">The sequence shown here is derived from an EMBL/GenBank/DDBJ whole genome shotgun (WGS) entry which is preliminary data.</text>
</comment>
<gene>
    <name evidence="2" type="ORF">RF11_03100</name>
</gene>
<evidence type="ECO:0000313" key="3">
    <source>
        <dbReference type="Proteomes" id="UP000031668"/>
    </source>
</evidence>
<sequence>MNYEFYRSSKLDSFLYIKCKIVDTTEYIEIRECNMSAKTDEFNRQIDHSFDDEWNIQKKTKYEIENLKKTFNIDQSGSKYLRFGITKMTIEPQNYTQICTLKQSTMGVNENEFTCVNILPVVNYSNTNISITPINQDILDENISKKYKLRWCLLILIVPFTIILTLYIS</sequence>
<dbReference type="Proteomes" id="UP000031668">
    <property type="component" value="Unassembled WGS sequence"/>
</dbReference>
<keyword evidence="1" id="KW-1133">Transmembrane helix</keyword>
<organism evidence="2 3">
    <name type="scientific">Thelohanellus kitauei</name>
    <name type="common">Myxosporean</name>
    <dbReference type="NCBI Taxonomy" id="669202"/>
    <lineage>
        <taxon>Eukaryota</taxon>
        <taxon>Metazoa</taxon>
        <taxon>Cnidaria</taxon>
        <taxon>Myxozoa</taxon>
        <taxon>Myxosporea</taxon>
        <taxon>Bivalvulida</taxon>
        <taxon>Platysporina</taxon>
        <taxon>Myxobolidae</taxon>
        <taxon>Thelohanellus</taxon>
    </lineage>
</organism>
<evidence type="ECO:0000256" key="1">
    <source>
        <dbReference type="SAM" id="Phobius"/>
    </source>
</evidence>
<feature type="transmembrane region" description="Helical" evidence="1">
    <location>
        <begin position="151"/>
        <end position="168"/>
    </location>
</feature>
<evidence type="ECO:0000313" key="2">
    <source>
        <dbReference type="EMBL" id="KII64563.1"/>
    </source>
</evidence>
<dbReference type="EMBL" id="JWZT01004210">
    <property type="protein sequence ID" value="KII64563.1"/>
    <property type="molecule type" value="Genomic_DNA"/>
</dbReference>
<name>A0A0C2J5X6_THEKT</name>
<proteinExistence type="predicted"/>
<keyword evidence="1" id="KW-0472">Membrane</keyword>
<protein>
    <submittedName>
        <fullName evidence="2">Uncharacterized protein</fullName>
    </submittedName>
</protein>
<dbReference type="AlphaFoldDB" id="A0A0C2J5X6"/>
<accession>A0A0C2J5X6</accession>
<keyword evidence="3" id="KW-1185">Reference proteome</keyword>
<keyword evidence="1" id="KW-0812">Transmembrane</keyword>